<feature type="region of interest" description="Disordered" evidence="1">
    <location>
        <begin position="76"/>
        <end position="134"/>
    </location>
</feature>
<feature type="region of interest" description="Disordered" evidence="1">
    <location>
        <begin position="1"/>
        <end position="47"/>
    </location>
</feature>
<protein>
    <recommendedName>
        <fullName evidence="4">F-box domain-containing protein</fullName>
    </recommendedName>
</protein>
<proteinExistence type="predicted"/>
<dbReference type="HOGENOM" id="CLU_501504_0_0_1"/>
<sequence length="543" mass="59909">MSAKHLPGEASDDSLNGDRPLTVAHQHTTSVNNPQQQESTDMANFYLSPAPADPYANANPWRESVLSTRSLSSLTVDALGSPGIPTRSRSGSLTNSNYFNHPMRTITDTNEEEEEEEEDEEDEEGEEDLEMSGTRRSMYRQLSAVPEQQLPDSVAQCGLFRLPRELRDKIYAYCLTSPAGTTIDWLHKPPPTTTNNKLPTLHPQLLRTCHVIHSETAPLLHTTNPLLFHHPSDANMFVRAFANTPLAQTHTHTLHLHIRASDTRLWMPYLTSRADGCRGLRADFPRLRELSVRFRSNRWDHSLSPDQNLRNWSEDGKLEELVGGLRQVFYPPPPPPARSVSRGDGEGETSKPLNGMDEVEFMRFVDARRPGEDMAFKRQLLELHKANAPMAVVGRSRRGRGGLKGAYGEEDDGVQKPTVVRVVCACRVHAAHFGVVTAAATGRDGGHAAMAIAPAVNPAHNHAGGQNLPPPPPPPPPHQHQQHHQQPPPPPAPPIEPSSTPIQLQIQKFMDPDLGSARVARTPFVDKGGVLVALEIHCLDSGR</sequence>
<feature type="compositionally biased region" description="Pro residues" evidence="1">
    <location>
        <begin position="468"/>
        <end position="478"/>
    </location>
</feature>
<feature type="compositionally biased region" description="Polar residues" evidence="1">
    <location>
        <begin position="87"/>
        <end position="99"/>
    </location>
</feature>
<dbReference type="eggNOG" id="ENOG502SPEE">
    <property type="taxonomic scope" value="Eukaryota"/>
</dbReference>
<dbReference type="GeneID" id="19110606"/>
<name>M2ML73_BAUPA</name>
<evidence type="ECO:0000256" key="1">
    <source>
        <dbReference type="SAM" id="MobiDB-lite"/>
    </source>
</evidence>
<dbReference type="KEGG" id="bcom:BAUCODRAFT_276525"/>
<feature type="compositionally biased region" description="Polar residues" evidence="1">
    <location>
        <begin position="25"/>
        <end position="42"/>
    </location>
</feature>
<feature type="region of interest" description="Disordered" evidence="1">
    <location>
        <begin position="329"/>
        <end position="353"/>
    </location>
</feature>
<gene>
    <name evidence="2" type="ORF">BAUCODRAFT_276525</name>
</gene>
<reference evidence="2 3" key="1">
    <citation type="journal article" date="2012" name="PLoS Pathog.">
        <title>Diverse lifestyles and strategies of plant pathogenesis encoded in the genomes of eighteen Dothideomycetes fungi.</title>
        <authorList>
            <person name="Ohm R.A."/>
            <person name="Feau N."/>
            <person name="Henrissat B."/>
            <person name="Schoch C.L."/>
            <person name="Horwitz B.A."/>
            <person name="Barry K.W."/>
            <person name="Condon B.J."/>
            <person name="Copeland A.C."/>
            <person name="Dhillon B."/>
            <person name="Glaser F."/>
            <person name="Hesse C.N."/>
            <person name="Kosti I."/>
            <person name="LaButti K."/>
            <person name="Lindquist E.A."/>
            <person name="Lucas S."/>
            <person name="Salamov A.A."/>
            <person name="Bradshaw R.E."/>
            <person name="Ciuffetti L."/>
            <person name="Hamelin R.C."/>
            <person name="Kema G.H.J."/>
            <person name="Lawrence C."/>
            <person name="Scott J.A."/>
            <person name="Spatafora J.W."/>
            <person name="Turgeon B.G."/>
            <person name="de Wit P.J.G.M."/>
            <person name="Zhong S."/>
            <person name="Goodwin S.B."/>
            <person name="Grigoriev I.V."/>
        </authorList>
    </citation>
    <scope>NUCLEOTIDE SEQUENCE [LARGE SCALE GENOMIC DNA]</scope>
    <source>
        <strain evidence="2 3">UAMH 10762</strain>
    </source>
</reference>
<evidence type="ECO:0008006" key="4">
    <source>
        <dbReference type="Google" id="ProtNLM"/>
    </source>
</evidence>
<feature type="compositionally biased region" description="Acidic residues" evidence="1">
    <location>
        <begin position="109"/>
        <end position="130"/>
    </location>
</feature>
<dbReference type="RefSeq" id="XP_007680606.1">
    <property type="nucleotide sequence ID" value="XM_007682416.1"/>
</dbReference>
<dbReference type="EMBL" id="KB445562">
    <property type="protein sequence ID" value="EMC92118.1"/>
    <property type="molecule type" value="Genomic_DNA"/>
</dbReference>
<dbReference type="AlphaFoldDB" id="M2ML73"/>
<evidence type="ECO:0000313" key="3">
    <source>
        <dbReference type="Proteomes" id="UP000011761"/>
    </source>
</evidence>
<dbReference type="OrthoDB" id="62952at2759"/>
<organism evidence="2 3">
    <name type="scientific">Baudoinia panamericana (strain UAMH 10762)</name>
    <name type="common">Angels' share fungus</name>
    <name type="synonym">Baudoinia compniacensis (strain UAMH 10762)</name>
    <dbReference type="NCBI Taxonomy" id="717646"/>
    <lineage>
        <taxon>Eukaryota</taxon>
        <taxon>Fungi</taxon>
        <taxon>Dikarya</taxon>
        <taxon>Ascomycota</taxon>
        <taxon>Pezizomycotina</taxon>
        <taxon>Dothideomycetes</taxon>
        <taxon>Dothideomycetidae</taxon>
        <taxon>Mycosphaerellales</taxon>
        <taxon>Teratosphaeriaceae</taxon>
        <taxon>Baudoinia</taxon>
    </lineage>
</organism>
<dbReference type="Proteomes" id="UP000011761">
    <property type="component" value="Unassembled WGS sequence"/>
</dbReference>
<dbReference type="PANTHER" id="PTHR42085">
    <property type="entry name" value="F-BOX DOMAIN-CONTAINING PROTEIN"/>
    <property type="match status" value="1"/>
</dbReference>
<feature type="region of interest" description="Disordered" evidence="1">
    <location>
        <begin position="458"/>
        <end position="499"/>
    </location>
</feature>
<accession>M2ML73</accession>
<evidence type="ECO:0000313" key="2">
    <source>
        <dbReference type="EMBL" id="EMC92118.1"/>
    </source>
</evidence>
<feature type="compositionally biased region" description="Pro residues" evidence="1">
    <location>
        <begin position="486"/>
        <end position="496"/>
    </location>
</feature>
<dbReference type="PANTHER" id="PTHR42085:SF1">
    <property type="entry name" value="F-BOX DOMAIN-CONTAINING PROTEIN"/>
    <property type="match status" value="1"/>
</dbReference>
<keyword evidence="3" id="KW-1185">Reference proteome</keyword>
<dbReference type="InterPro" id="IPR038883">
    <property type="entry name" value="AN11006-like"/>
</dbReference>